<dbReference type="PANTHER" id="PTHR28259:SF1">
    <property type="entry name" value="FLUORIDE EXPORT PROTEIN 1-RELATED"/>
    <property type="match status" value="1"/>
</dbReference>
<dbReference type="GO" id="GO:0005886">
    <property type="term" value="C:plasma membrane"/>
    <property type="evidence" value="ECO:0007669"/>
    <property type="project" value="UniProtKB-SubCell"/>
</dbReference>
<evidence type="ECO:0000313" key="11">
    <source>
        <dbReference type="EMBL" id="SJM45756.1"/>
    </source>
</evidence>
<gene>
    <name evidence="10" type="primary">fluC</name>
    <name evidence="10" type="synonym">crcB</name>
    <name evidence="11" type="ORF">FM101_00185</name>
</gene>
<dbReference type="PANTHER" id="PTHR28259">
    <property type="entry name" value="FLUORIDE EXPORT PROTEIN 1-RELATED"/>
    <property type="match status" value="1"/>
</dbReference>
<evidence type="ECO:0000256" key="6">
    <source>
        <dbReference type="ARBA" id="ARBA00023303"/>
    </source>
</evidence>
<comment type="function">
    <text evidence="9 10">Fluoride-specific ion channel. Important for reducing fluoride concentration in the cell, thus reducing its toxicity.</text>
</comment>
<dbReference type="GO" id="GO:0062054">
    <property type="term" value="F:fluoride channel activity"/>
    <property type="evidence" value="ECO:0007669"/>
    <property type="project" value="UniProtKB-UniRule"/>
</dbReference>
<protein>
    <recommendedName>
        <fullName evidence="10">Fluoride-specific ion channel FluC</fullName>
    </recommendedName>
</protein>
<accession>A0A1R4EQD4</accession>
<evidence type="ECO:0000256" key="8">
    <source>
        <dbReference type="ARBA" id="ARBA00035585"/>
    </source>
</evidence>
<keyword evidence="10" id="KW-0406">Ion transport</keyword>
<keyword evidence="6 10" id="KW-0407">Ion channel</keyword>
<feature type="transmembrane region" description="Helical" evidence="10">
    <location>
        <begin position="42"/>
        <end position="62"/>
    </location>
</feature>
<dbReference type="GO" id="GO:0140114">
    <property type="term" value="P:cellular detoxification of fluoride"/>
    <property type="evidence" value="ECO:0007669"/>
    <property type="project" value="UniProtKB-UniRule"/>
</dbReference>
<evidence type="ECO:0000256" key="9">
    <source>
        <dbReference type="ARBA" id="ARBA00049940"/>
    </source>
</evidence>
<keyword evidence="10" id="KW-0813">Transport</keyword>
<dbReference type="AlphaFoldDB" id="A0A1R4EQD4"/>
<comment type="activity regulation">
    <text evidence="10">Na(+) is not transported, but it plays an essential structural role and its presence is essential for fluoride channel function.</text>
</comment>
<dbReference type="InterPro" id="IPR003691">
    <property type="entry name" value="FluC"/>
</dbReference>
<name>A0A1R4EQD4_9MICC</name>
<evidence type="ECO:0000256" key="4">
    <source>
        <dbReference type="ARBA" id="ARBA00022989"/>
    </source>
</evidence>
<evidence type="ECO:0000256" key="7">
    <source>
        <dbReference type="ARBA" id="ARBA00035120"/>
    </source>
</evidence>
<dbReference type="Pfam" id="PF02537">
    <property type="entry name" value="CRCB"/>
    <property type="match status" value="1"/>
</dbReference>
<comment type="similarity">
    <text evidence="7 10">Belongs to the fluoride channel Fluc/FEX (TC 1.A.43) family.</text>
</comment>
<evidence type="ECO:0000313" key="12">
    <source>
        <dbReference type="Proteomes" id="UP000195913"/>
    </source>
</evidence>
<comment type="subcellular location">
    <subcellularLocation>
        <location evidence="1 10">Cell membrane</location>
        <topology evidence="1 10">Multi-pass membrane protein</topology>
    </subcellularLocation>
</comment>
<proteinExistence type="inferred from homology"/>
<dbReference type="HAMAP" id="MF_00454">
    <property type="entry name" value="FluC"/>
    <property type="match status" value="1"/>
</dbReference>
<dbReference type="GO" id="GO:0046872">
    <property type="term" value="F:metal ion binding"/>
    <property type="evidence" value="ECO:0007669"/>
    <property type="project" value="UniProtKB-KW"/>
</dbReference>
<feature type="binding site" evidence="10">
    <location>
        <position position="87"/>
    </location>
    <ligand>
        <name>Na(+)</name>
        <dbReference type="ChEBI" id="CHEBI:29101"/>
        <note>structural</note>
    </ligand>
</feature>
<sequence>MSRASHLNWRHLGLVVVGGVFGTAAREGLTLAFPGINGLPTTTLMINIFGAFLLGLLLESLLRAGSDQGVRRTLRLMLGTGFCGGFTTYSAFAVDARLLFDGHWPLGGPAAGVALIAATVLIGAAATWAGLATASWRRPLRQAGS</sequence>
<organism evidence="11 12">
    <name type="scientific">Arthrobacter rhombi</name>
    <dbReference type="NCBI Taxonomy" id="71253"/>
    <lineage>
        <taxon>Bacteria</taxon>
        <taxon>Bacillati</taxon>
        <taxon>Actinomycetota</taxon>
        <taxon>Actinomycetes</taxon>
        <taxon>Micrococcales</taxon>
        <taxon>Micrococcaceae</taxon>
        <taxon>Arthrobacter</taxon>
    </lineage>
</organism>
<reference evidence="11 12" key="1">
    <citation type="submission" date="2017-02" db="EMBL/GenBank/DDBJ databases">
        <authorList>
            <person name="Peterson S.W."/>
        </authorList>
    </citation>
    <scope>NUCLEOTIDE SEQUENCE [LARGE SCALE GENOMIC DNA]</scope>
    <source>
        <strain evidence="11 12">B Ar 00.02</strain>
    </source>
</reference>
<keyword evidence="4 10" id="KW-1133">Transmembrane helix</keyword>
<keyword evidence="2 10" id="KW-1003">Cell membrane</keyword>
<evidence type="ECO:0000256" key="10">
    <source>
        <dbReference type="HAMAP-Rule" id="MF_00454"/>
    </source>
</evidence>
<feature type="transmembrane region" description="Helical" evidence="10">
    <location>
        <begin position="106"/>
        <end position="131"/>
    </location>
</feature>
<evidence type="ECO:0000256" key="1">
    <source>
        <dbReference type="ARBA" id="ARBA00004651"/>
    </source>
</evidence>
<evidence type="ECO:0000256" key="5">
    <source>
        <dbReference type="ARBA" id="ARBA00023136"/>
    </source>
</evidence>
<keyword evidence="5 10" id="KW-0472">Membrane</keyword>
<keyword evidence="10" id="KW-0915">Sodium</keyword>
<keyword evidence="3 10" id="KW-0812">Transmembrane</keyword>
<feature type="transmembrane region" description="Helical" evidence="10">
    <location>
        <begin position="74"/>
        <end position="94"/>
    </location>
</feature>
<dbReference type="Proteomes" id="UP000195913">
    <property type="component" value="Unassembled WGS sequence"/>
</dbReference>
<evidence type="ECO:0000256" key="2">
    <source>
        <dbReference type="ARBA" id="ARBA00022475"/>
    </source>
</evidence>
<dbReference type="EMBL" id="FUHW01000001">
    <property type="protein sequence ID" value="SJM45756.1"/>
    <property type="molecule type" value="Genomic_DNA"/>
</dbReference>
<keyword evidence="10" id="KW-0479">Metal-binding</keyword>
<dbReference type="RefSeq" id="WP_086993699.1">
    <property type="nucleotide sequence ID" value="NZ_FUHW01000001.1"/>
</dbReference>
<feature type="binding site" evidence="10">
    <location>
        <position position="84"/>
    </location>
    <ligand>
        <name>Na(+)</name>
        <dbReference type="ChEBI" id="CHEBI:29101"/>
        <note>structural</note>
    </ligand>
</feature>
<keyword evidence="12" id="KW-1185">Reference proteome</keyword>
<evidence type="ECO:0000256" key="3">
    <source>
        <dbReference type="ARBA" id="ARBA00022692"/>
    </source>
</evidence>
<comment type="catalytic activity">
    <reaction evidence="8">
        <text>fluoride(in) = fluoride(out)</text>
        <dbReference type="Rhea" id="RHEA:76159"/>
        <dbReference type="ChEBI" id="CHEBI:17051"/>
    </reaction>
    <physiologicalReaction direction="left-to-right" evidence="8">
        <dbReference type="Rhea" id="RHEA:76160"/>
    </physiologicalReaction>
</comment>